<feature type="compositionally biased region" description="Basic and acidic residues" evidence="1">
    <location>
        <begin position="122"/>
        <end position="133"/>
    </location>
</feature>
<proteinExistence type="predicted"/>
<dbReference type="STRING" id="71717.A0A4Y7TS66"/>
<dbReference type="AlphaFoldDB" id="A0A4Y7TS66"/>
<comment type="caution">
    <text evidence="2">The sequence shown here is derived from an EMBL/GenBank/DDBJ whole genome shotgun (WGS) entry which is preliminary data.</text>
</comment>
<reference evidence="2 3" key="1">
    <citation type="journal article" date="2019" name="Nat. Ecol. Evol.">
        <title>Megaphylogeny resolves global patterns of mushroom evolution.</title>
        <authorList>
            <person name="Varga T."/>
            <person name="Krizsan K."/>
            <person name="Foldi C."/>
            <person name="Dima B."/>
            <person name="Sanchez-Garcia M."/>
            <person name="Sanchez-Ramirez S."/>
            <person name="Szollosi G.J."/>
            <person name="Szarkandi J.G."/>
            <person name="Papp V."/>
            <person name="Albert L."/>
            <person name="Andreopoulos W."/>
            <person name="Angelini C."/>
            <person name="Antonin V."/>
            <person name="Barry K.W."/>
            <person name="Bougher N.L."/>
            <person name="Buchanan P."/>
            <person name="Buyck B."/>
            <person name="Bense V."/>
            <person name="Catcheside P."/>
            <person name="Chovatia M."/>
            <person name="Cooper J."/>
            <person name="Damon W."/>
            <person name="Desjardin D."/>
            <person name="Finy P."/>
            <person name="Geml J."/>
            <person name="Haridas S."/>
            <person name="Hughes K."/>
            <person name="Justo A."/>
            <person name="Karasinski D."/>
            <person name="Kautmanova I."/>
            <person name="Kiss B."/>
            <person name="Kocsube S."/>
            <person name="Kotiranta H."/>
            <person name="LaButti K.M."/>
            <person name="Lechner B.E."/>
            <person name="Liimatainen K."/>
            <person name="Lipzen A."/>
            <person name="Lukacs Z."/>
            <person name="Mihaltcheva S."/>
            <person name="Morgado L.N."/>
            <person name="Niskanen T."/>
            <person name="Noordeloos M.E."/>
            <person name="Ohm R.A."/>
            <person name="Ortiz-Santana B."/>
            <person name="Ovrebo C."/>
            <person name="Racz N."/>
            <person name="Riley R."/>
            <person name="Savchenko A."/>
            <person name="Shiryaev A."/>
            <person name="Soop K."/>
            <person name="Spirin V."/>
            <person name="Szebenyi C."/>
            <person name="Tomsovsky M."/>
            <person name="Tulloss R.E."/>
            <person name="Uehling J."/>
            <person name="Grigoriev I.V."/>
            <person name="Vagvolgyi C."/>
            <person name="Papp T."/>
            <person name="Martin F.M."/>
            <person name="Miettinen O."/>
            <person name="Hibbett D.S."/>
            <person name="Nagy L.G."/>
        </authorList>
    </citation>
    <scope>NUCLEOTIDE SEQUENCE [LARGE SCALE GENOMIC DNA]</scope>
    <source>
        <strain evidence="2 3">FP101781</strain>
    </source>
</reference>
<evidence type="ECO:0000313" key="2">
    <source>
        <dbReference type="EMBL" id="TEB37020.1"/>
    </source>
</evidence>
<dbReference type="EMBL" id="QPFP01000005">
    <property type="protein sequence ID" value="TEB37020.1"/>
    <property type="molecule type" value="Genomic_DNA"/>
</dbReference>
<dbReference type="Proteomes" id="UP000298030">
    <property type="component" value="Unassembled WGS sequence"/>
</dbReference>
<keyword evidence="3" id="KW-1185">Reference proteome</keyword>
<accession>A0A4Y7TS66</accession>
<protein>
    <submittedName>
        <fullName evidence="2">Uncharacterized protein</fullName>
    </submittedName>
</protein>
<feature type="region of interest" description="Disordered" evidence="1">
    <location>
        <begin position="112"/>
        <end position="133"/>
    </location>
</feature>
<evidence type="ECO:0000313" key="3">
    <source>
        <dbReference type="Proteomes" id="UP000298030"/>
    </source>
</evidence>
<dbReference type="OrthoDB" id="2881727at2759"/>
<sequence length="248" mass="28439">MDSLLLSIDPNTWTWGTDTHDDWRCLACNTIHKHYHRAGHEVTQIVAGVTLHLSHSIAHPEGMEYSHALLPELPIPFPPGLNLDGFRPADTREEQEIRKAGEFCKDLLLGTDQSEGWLPDQGTEREEGSREKGRRTLDDIIGSDEDWYLWRDRLYCTLNILMYPQSVFSEKQIDLILWLLKVNGITDCPSTKLLTRLRPMNSQDNRSIVHHTTSSRLTPTKQTWTVQQDDLCAPQEGDDRDTLLSPRT</sequence>
<organism evidence="2 3">
    <name type="scientific">Coprinellus micaceus</name>
    <name type="common">Glistening ink-cap mushroom</name>
    <name type="synonym">Coprinus micaceus</name>
    <dbReference type="NCBI Taxonomy" id="71717"/>
    <lineage>
        <taxon>Eukaryota</taxon>
        <taxon>Fungi</taxon>
        <taxon>Dikarya</taxon>
        <taxon>Basidiomycota</taxon>
        <taxon>Agaricomycotina</taxon>
        <taxon>Agaricomycetes</taxon>
        <taxon>Agaricomycetidae</taxon>
        <taxon>Agaricales</taxon>
        <taxon>Agaricineae</taxon>
        <taxon>Psathyrellaceae</taxon>
        <taxon>Coprinellus</taxon>
    </lineage>
</organism>
<name>A0A4Y7TS66_COPMI</name>
<gene>
    <name evidence="2" type="ORF">FA13DRAFT_1706181</name>
</gene>
<evidence type="ECO:0000256" key="1">
    <source>
        <dbReference type="SAM" id="MobiDB-lite"/>
    </source>
</evidence>